<dbReference type="CDD" id="cd19499">
    <property type="entry name" value="RecA-like_ClpB_Hsp104-like"/>
    <property type="match status" value="1"/>
</dbReference>
<dbReference type="EMBL" id="JAJHNU010000003">
    <property type="protein sequence ID" value="MDN4121878.1"/>
    <property type="molecule type" value="Genomic_DNA"/>
</dbReference>
<dbReference type="InterPro" id="IPR003959">
    <property type="entry name" value="ATPase_AAA_core"/>
</dbReference>
<proteinExistence type="inferred from homology"/>
<sequence>MSVLNRAELFSKLNAPCYQALQAATAFCKLRGHAYVEMVHWIHQLLENPQADWALLLQEQGVDRGELQRDILRALDALPRGASAISDLSIYVDQWVESAWVYSSLTLGEPVIRGASLLICALSHPALQQQLRGISTQFGTLNAESLAAVAVHGLSSSIEQQASSLLSSQAPATTGGALAQYCDNLTARAQAGELDPVVGREDEIRRLCDVLLRRRQNNPLLTGEAGVGKTAVVEGLAQRLALGQVPAALQDVQLYRLDLGLLQAGASMKGEFEQRLVSLLEEVAQSPVPIVLFIDEIHTLVGAGNTPGAADAANLLKPALARGQFRTIGATTWREYKKYIEPDPALTRRFELVQVAEPSVEQAQNMLRGVARHLAAHHQVLILDEAIASAVKLSHRYMATRQLPDKAVALLDTACARVAISQHSPPAQLEHSQRQRDYLASELELLLAEQRIGRANESRLQTVGDQLIQAEQQCEQWQQRWEQERHLIQQIIACQQRLLSMSLEDMGREELEGELQALLQAVECLCAQQPLVFSVVDTAVVASIVAEWTGIPVGSMQSDELDQISELAQTLGQRVIQQDYALAQIAQRIQSSRARLLDPEKPIGVFLLCGPSGVGKTETALALAERLYGGEHNIILINMSEFQEAHSVSGLKGSPPGYVGYGEGGRLTEAVRRRPHSVVLLDEIEKAHPDVHELFFQVFDKGWMEDGEGQRIDFRHTVILLTSNVGTELFHELAQSPERPAGDEVVEWLRPSLLSVFPPALLGRMTVLPYFALDRSGLEQVARLRWAALAARVKAQYELELVLEDSALSLLLQYCKYQESGARLIETMLQRYILPPLTEYLLARNLQHTEHTHIVVSARQGEFYWDFVNHAEMEAPLSGGELSCH</sequence>
<dbReference type="PROSITE" id="PS51903">
    <property type="entry name" value="CLP_R"/>
    <property type="match status" value="1"/>
</dbReference>
<evidence type="ECO:0000256" key="6">
    <source>
        <dbReference type="ARBA" id="ARBA00025613"/>
    </source>
</evidence>
<dbReference type="PANTHER" id="PTHR11638">
    <property type="entry name" value="ATP-DEPENDENT CLP PROTEASE"/>
    <property type="match status" value="1"/>
</dbReference>
<name>A0ABT8EKR5_9BURK</name>
<dbReference type="InterPro" id="IPR041546">
    <property type="entry name" value="ClpA/ClpB_AAA_lid"/>
</dbReference>
<evidence type="ECO:0000256" key="5">
    <source>
        <dbReference type="ARBA" id="ARBA00023186"/>
    </source>
</evidence>
<comment type="similarity">
    <text evidence="1">Belongs to the ClpA/ClpB family.</text>
</comment>
<dbReference type="PANTHER" id="PTHR11638:SF184">
    <property type="entry name" value="ATPASE WITH CHAPERONE ACTIVITY"/>
    <property type="match status" value="1"/>
</dbReference>
<evidence type="ECO:0000259" key="8">
    <source>
        <dbReference type="PROSITE" id="PS51903"/>
    </source>
</evidence>
<evidence type="ECO:0000256" key="4">
    <source>
        <dbReference type="ARBA" id="ARBA00022840"/>
    </source>
</evidence>
<evidence type="ECO:0000256" key="3">
    <source>
        <dbReference type="ARBA" id="ARBA00022741"/>
    </source>
</evidence>
<dbReference type="InterPro" id="IPR050130">
    <property type="entry name" value="ClpA_ClpB"/>
</dbReference>
<dbReference type="Gene3D" id="1.10.8.60">
    <property type="match status" value="1"/>
</dbReference>
<dbReference type="Pfam" id="PF17871">
    <property type="entry name" value="AAA_lid_9"/>
    <property type="match status" value="1"/>
</dbReference>
<organism evidence="9 10">
    <name type="scientific">Alcaligenes endophyticus</name>
    <dbReference type="NCBI Taxonomy" id="1929088"/>
    <lineage>
        <taxon>Bacteria</taxon>
        <taxon>Pseudomonadati</taxon>
        <taxon>Pseudomonadota</taxon>
        <taxon>Betaproteobacteria</taxon>
        <taxon>Burkholderiales</taxon>
        <taxon>Alcaligenaceae</taxon>
        <taxon>Alcaligenes</taxon>
    </lineage>
</organism>
<dbReference type="PROSITE" id="PS00870">
    <property type="entry name" value="CLPAB_1"/>
    <property type="match status" value="1"/>
</dbReference>
<dbReference type="InterPro" id="IPR017729">
    <property type="entry name" value="ATPase_T6SS_ClpV1"/>
</dbReference>
<dbReference type="SMART" id="SM01086">
    <property type="entry name" value="ClpB_D2-small"/>
    <property type="match status" value="1"/>
</dbReference>
<accession>A0ABT8EKR5</accession>
<feature type="domain" description="Clp R" evidence="8">
    <location>
        <begin position="10"/>
        <end position="139"/>
    </location>
</feature>
<dbReference type="Pfam" id="PF10431">
    <property type="entry name" value="ClpB_D2-small"/>
    <property type="match status" value="1"/>
</dbReference>
<dbReference type="InterPro" id="IPR018368">
    <property type="entry name" value="ClpA/B_CS1"/>
</dbReference>
<dbReference type="CDD" id="cd00009">
    <property type="entry name" value="AAA"/>
    <property type="match status" value="1"/>
</dbReference>
<dbReference type="Gene3D" id="1.10.1780.10">
    <property type="entry name" value="Clp, N-terminal domain"/>
    <property type="match status" value="1"/>
</dbReference>
<evidence type="ECO:0000256" key="1">
    <source>
        <dbReference type="ARBA" id="ARBA00008675"/>
    </source>
</evidence>
<dbReference type="SUPFAM" id="SSF81923">
    <property type="entry name" value="Double Clp-N motif"/>
    <property type="match status" value="1"/>
</dbReference>
<dbReference type="SMART" id="SM00382">
    <property type="entry name" value="AAA"/>
    <property type="match status" value="2"/>
</dbReference>
<comment type="function">
    <text evidence="6">Part of a stress-induced multi-chaperone system, it is involved in the recovery of the cell from heat-induced damage, in cooperation with DnaK, DnaJ and GrpE. Acts before DnaK, in the processing of protein aggregates. Protein binding stimulates the ATPase activity; ATP hydrolysis unfolds the denatured protein aggregates, which probably helps expose new hydrophobic binding sites on the surface of ClpB-bound aggregates, contributing to the solubilization and refolding of denatured protein aggregates by DnaK.</text>
</comment>
<gene>
    <name evidence="9" type="primary">tssH</name>
    <name evidence="9" type="ORF">LMS43_11310</name>
</gene>
<keyword evidence="2 7" id="KW-0677">Repeat</keyword>
<dbReference type="Pfam" id="PF00004">
    <property type="entry name" value="AAA"/>
    <property type="match status" value="1"/>
</dbReference>
<evidence type="ECO:0000313" key="9">
    <source>
        <dbReference type="EMBL" id="MDN4121878.1"/>
    </source>
</evidence>
<dbReference type="InterPro" id="IPR004176">
    <property type="entry name" value="Clp_R_N"/>
</dbReference>
<protein>
    <submittedName>
        <fullName evidence="9">Type VI secretion system ATPase TssH</fullName>
    </submittedName>
</protein>
<keyword evidence="10" id="KW-1185">Reference proteome</keyword>
<dbReference type="InterPro" id="IPR019489">
    <property type="entry name" value="Clp_ATPase_C"/>
</dbReference>
<reference evidence="9" key="1">
    <citation type="submission" date="2021-11" db="EMBL/GenBank/DDBJ databases">
        <title>Draft genome sequence of Alcaligenes endophyticus type strain CCUG 75668T.</title>
        <authorList>
            <person name="Salva-Serra F."/>
            <person name="Duran R.E."/>
            <person name="Seeger M."/>
            <person name="Moore E.R.B."/>
            <person name="Jaen-Luchoro D."/>
        </authorList>
    </citation>
    <scope>NUCLEOTIDE SEQUENCE</scope>
    <source>
        <strain evidence="9">CCUG 75668</strain>
    </source>
</reference>
<dbReference type="Pfam" id="PF07724">
    <property type="entry name" value="AAA_2"/>
    <property type="match status" value="1"/>
</dbReference>
<keyword evidence="3" id="KW-0547">Nucleotide-binding</keyword>
<dbReference type="RefSeq" id="WP_266123114.1">
    <property type="nucleotide sequence ID" value="NZ_JAJHNU010000003.1"/>
</dbReference>
<comment type="caution">
    <text evidence="9">The sequence shown here is derived from an EMBL/GenBank/DDBJ whole genome shotgun (WGS) entry which is preliminary data.</text>
</comment>
<dbReference type="InterPro" id="IPR036628">
    <property type="entry name" value="Clp_N_dom_sf"/>
</dbReference>
<evidence type="ECO:0000256" key="7">
    <source>
        <dbReference type="PROSITE-ProRule" id="PRU01251"/>
    </source>
</evidence>
<dbReference type="InterPro" id="IPR001270">
    <property type="entry name" value="ClpA/B"/>
</dbReference>
<dbReference type="InterPro" id="IPR027417">
    <property type="entry name" value="P-loop_NTPase"/>
</dbReference>
<dbReference type="SUPFAM" id="SSF52540">
    <property type="entry name" value="P-loop containing nucleoside triphosphate hydrolases"/>
    <property type="match status" value="2"/>
</dbReference>
<keyword evidence="5" id="KW-0143">Chaperone</keyword>
<dbReference type="PRINTS" id="PR00300">
    <property type="entry name" value="CLPPROTEASEA"/>
</dbReference>
<dbReference type="NCBIfam" id="TIGR03345">
    <property type="entry name" value="VI_ClpV1"/>
    <property type="match status" value="1"/>
</dbReference>
<evidence type="ECO:0000313" key="10">
    <source>
        <dbReference type="Proteomes" id="UP001168613"/>
    </source>
</evidence>
<evidence type="ECO:0000256" key="2">
    <source>
        <dbReference type="ARBA" id="ARBA00022737"/>
    </source>
</evidence>
<dbReference type="Proteomes" id="UP001168613">
    <property type="component" value="Unassembled WGS sequence"/>
</dbReference>
<dbReference type="Gene3D" id="3.40.50.300">
    <property type="entry name" value="P-loop containing nucleotide triphosphate hydrolases"/>
    <property type="match status" value="3"/>
</dbReference>
<keyword evidence="4" id="KW-0067">ATP-binding</keyword>
<dbReference type="InterPro" id="IPR003593">
    <property type="entry name" value="AAA+_ATPase"/>
</dbReference>